<sequence>MQTKKLFKYSMIATALTLGLAACGGDINLNSSVDESVGDTIIENPAPTPDAGKSLPGKANTALSTEVSAALGFDVQVQVLDSIINESTTLVASVDGKTVMYAISGGLEVGGAVAPAAQSRSTNGQSGKMRNPDTDVVLTIEPGAVLFGQSGNDYIVVHRDAQIMAEGSKAKPIIMTSLQDVKGEATAAGQWGGLVILGNAPSNKCPTDGSDCALQVEGVAEGAVFGGTDWEDNSGILKYVVIKYAGFEIKPDNELNGITFGGVGSGTTVDYIQVHSNADDGVEFFGGAVNAKHLVLTANKDDSVDWDNGFKGMLQHVYIEHAKNAGEANRGIEGDNDGSSPAKEPQSNPTIANMTIIGNNFTTSDKDSEGIYLREGTAAKIFNTVITGPSEMGECLEFEGGKTSSVTVDNANSDKIVMQNVVMACNNDENFKDAKAEDKSILLDLATWFEAEDSNSISTSVLIGASGIPDSGSPLIAENAGQDVATTQNAWFDSVDYIGALDGADVDDWREGWAFGFGGGVVTAQAEVEGCPTGTSAISPADGVTTTCQLSGDITSDLTLTANNLYALSGPVFVGQDRTTSTESTTAKSATLTIEAGTTIFGRSGGDYLVVSRDSKIEANGSASSPIIFTSSEDISSGVTGAGQWGGIVLLGNAQSNKCPTDGSDCALQVEGVETGAVFGGTDDTDSSGTLRYVVVKHAGYEVKPDNELNGITFGAVGSGTKVEYIQVHENADDGIEFFGGTVNAKYVVLTSNKDDSVDWDNGYRGNLQYVLVKHASDNGEANRGIEGDNDGSTPNKLPQSNPTIANMTIIGNAFTAPGKDSEGVYLREGTKAQLHNFVVTGPTGMGECFEIEGGATTSVTVDQAVAGETVISNSVFACEENFKSAKAEDKTVLLDTQDWVLNQNPTLNVNNTTALDTSAVLDGIFTIDTTEAKDFTGNAFFENAKHIGAVSADNDWTANWTVGLDD</sequence>
<dbReference type="SMART" id="SM00710">
    <property type="entry name" value="PbH1"/>
    <property type="match status" value="6"/>
</dbReference>
<feature type="chain" id="PRO_5004233707" evidence="2">
    <location>
        <begin position="25"/>
        <end position="967"/>
    </location>
</feature>
<reference evidence="3" key="1">
    <citation type="journal article" date="2005" name="Proc. Natl. Acad. Sci. U.S.A.">
        <title>The psychrophilic lifestyle as revealed by the genome sequence of Colwellia psychrerythraea 34H through genomic and proteomic analyses.</title>
        <authorList>
            <person name="Methe B.A."/>
            <person name="Nelson K.E."/>
            <person name="Deming J.W."/>
            <person name="Momen B."/>
            <person name="Melamud E."/>
            <person name="Zhang X."/>
            <person name="Moult J."/>
            <person name="Madupu R."/>
            <person name="Nelson W.C."/>
            <person name="Dodson R.J."/>
            <person name="Brinkac L.M."/>
            <person name="Daugherty S.C."/>
            <person name="Durkin A.S."/>
            <person name="DeBoy R.T."/>
            <person name="Kolonay J.F."/>
            <person name="Sullivan S.A."/>
            <person name="Zhou L."/>
            <person name="Davidsen T.M."/>
            <person name="Wu M."/>
            <person name="Huston A.L."/>
            <person name="Lewis M."/>
            <person name="Weaver B."/>
            <person name="Weidman J.F."/>
            <person name="Khouri H."/>
            <person name="Utterback T.R."/>
            <person name="Feldblyum T.V."/>
            <person name="Fraser C.M."/>
        </authorList>
    </citation>
    <scope>NUCLEOTIDE SEQUENCE [LARGE SCALE GENOMIC DNA]</scope>
    <source>
        <strain evidence="3">34H</strain>
    </source>
</reference>
<keyword evidence="3" id="KW-0449">Lipoprotein</keyword>
<protein>
    <submittedName>
        <fullName evidence="3">Putative lipoprotein</fullName>
    </submittedName>
</protein>
<dbReference type="Proteomes" id="UP000000547">
    <property type="component" value="Chromosome"/>
</dbReference>
<accession>Q47X18</accession>
<gene>
    <name evidence="3" type="ordered locus">CPS_3994</name>
</gene>
<evidence type="ECO:0000256" key="1">
    <source>
        <dbReference type="SAM" id="MobiDB-lite"/>
    </source>
</evidence>
<dbReference type="PANTHER" id="PTHR41339:SF1">
    <property type="entry name" value="SECRETED PROTEIN"/>
    <property type="match status" value="1"/>
</dbReference>
<feature type="region of interest" description="Disordered" evidence="1">
    <location>
        <begin position="780"/>
        <end position="801"/>
    </location>
</feature>
<dbReference type="EMBL" id="CP000083">
    <property type="protein sequence ID" value="AAZ24235.1"/>
    <property type="molecule type" value="Genomic_DNA"/>
</dbReference>
<feature type="signal peptide" evidence="2">
    <location>
        <begin position="1"/>
        <end position="24"/>
    </location>
</feature>
<evidence type="ECO:0000313" key="3">
    <source>
        <dbReference type="EMBL" id="AAZ24235.1"/>
    </source>
</evidence>
<feature type="compositionally biased region" description="Polar residues" evidence="1">
    <location>
        <begin position="791"/>
        <end position="801"/>
    </location>
</feature>
<dbReference type="InterPro" id="IPR011050">
    <property type="entry name" value="Pectin_lyase_fold/virulence"/>
</dbReference>
<feature type="region of interest" description="Disordered" evidence="1">
    <location>
        <begin position="328"/>
        <end position="350"/>
    </location>
</feature>
<dbReference type="KEGG" id="cps:CPS_3994"/>
<dbReference type="HOGENOM" id="CLU_005659_0_0_6"/>
<evidence type="ECO:0000313" key="4">
    <source>
        <dbReference type="Proteomes" id="UP000000547"/>
    </source>
</evidence>
<proteinExistence type="predicted"/>
<dbReference type="PANTHER" id="PTHR41339">
    <property type="entry name" value="LIPL48"/>
    <property type="match status" value="1"/>
</dbReference>
<dbReference type="RefSeq" id="WP_011044738.1">
    <property type="nucleotide sequence ID" value="NC_003910.7"/>
</dbReference>
<evidence type="ECO:0000256" key="2">
    <source>
        <dbReference type="SAM" id="SignalP"/>
    </source>
</evidence>
<dbReference type="AlphaFoldDB" id="Q47X18"/>
<keyword evidence="2" id="KW-0732">Signal</keyword>
<dbReference type="InterPro" id="IPR006626">
    <property type="entry name" value="PbH1"/>
</dbReference>
<organism evidence="3 4">
    <name type="scientific">Colwellia psychrerythraea (strain 34H / ATCC BAA-681)</name>
    <name type="common">Vibrio psychroerythus</name>
    <dbReference type="NCBI Taxonomy" id="167879"/>
    <lineage>
        <taxon>Bacteria</taxon>
        <taxon>Pseudomonadati</taxon>
        <taxon>Pseudomonadota</taxon>
        <taxon>Gammaproteobacteria</taxon>
        <taxon>Alteromonadales</taxon>
        <taxon>Colwelliaceae</taxon>
        <taxon>Colwellia</taxon>
    </lineage>
</organism>
<dbReference type="STRING" id="167879.CPS_3994"/>
<dbReference type="SUPFAM" id="SSF51126">
    <property type="entry name" value="Pectin lyase-like"/>
    <property type="match status" value="1"/>
</dbReference>
<dbReference type="PROSITE" id="PS51257">
    <property type="entry name" value="PROKAR_LIPOPROTEIN"/>
    <property type="match status" value="1"/>
</dbReference>
<name>Q47X18_COLP3</name>